<dbReference type="AlphaFoldDB" id="A0A9P6PJP6"/>
<comment type="similarity">
    <text evidence="1">Belongs to the oxygen-dependent FAD-linked oxidoreductase family.</text>
</comment>
<dbReference type="Pfam" id="PF08031">
    <property type="entry name" value="BBE"/>
    <property type="match status" value="1"/>
</dbReference>
<dbReference type="PANTHER" id="PTHR13878">
    <property type="entry name" value="GULONOLACTONE OXIDASE"/>
    <property type="match status" value="1"/>
</dbReference>
<evidence type="ECO:0000256" key="1">
    <source>
        <dbReference type="ARBA" id="ARBA00005466"/>
    </source>
</evidence>
<dbReference type="PANTHER" id="PTHR13878:SF91">
    <property type="entry name" value="FAD BINDING DOMAIN PROTEIN (AFU_ORTHOLOGUE AFUA_6G12070)-RELATED"/>
    <property type="match status" value="1"/>
</dbReference>
<dbReference type="OrthoDB" id="9983560at2759"/>
<dbReference type="EMBL" id="JAAAJA010001223">
    <property type="protein sequence ID" value="KAG0247767.1"/>
    <property type="molecule type" value="Genomic_DNA"/>
</dbReference>
<organism evidence="5 6">
    <name type="scientific">Mortierella polycephala</name>
    <dbReference type="NCBI Taxonomy" id="41804"/>
    <lineage>
        <taxon>Eukaryota</taxon>
        <taxon>Fungi</taxon>
        <taxon>Fungi incertae sedis</taxon>
        <taxon>Mucoromycota</taxon>
        <taxon>Mortierellomycotina</taxon>
        <taxon>Mortierellomycetes</taxon>
        <taxon>Mortierellales</taxon>
        <taxon>Mortierellaceae</taxon>
        <taxon>Mortierella</taxon>
    </lineage>
</organism>
<comment type="caution">
    <text evidence="5">The sequence shown here is derived from an EMBL/GenBank/DDBJ whole genome shotgun (WGS) entry which is preliminary data.</text>
</comment>
<dbReference type="InterPro" id="IPR006094">
    <property type="entry name" value="Oxid_FAD_bind_N"/>
</dbReference>
<dbReference type="InterPro" id="IPR016166">
    <property type="entry name" value="FAD-bd_PCMH"/>
</dbReference>
<feature type="chain" id="PRO_5040407885" description="FAD-binding PCMH-type domain-containing protein" evidence="3">
    <location>
        <begin position="23"/>
        <end position="588"/>
    </location>
</feature>
<evidence type="ECO:0000313" key="5">
    <source>
        <dbReference type="EMBL" id="KAG0247767.1"/>
    </source>
</evidence>
<keyword evidence="2" id="KW-0560">Oxidoreductase</keyword>
<dbReference type="GO" id="GO:0071949">
    <property type="term" value="F:FAD binding"/>
    <property type="evidence" value="ECO:0007669"/>
    <property type="project" value="InterPro"/>
</dbReference>
<dbReference type="Proteomes" id="UP000726737">
    <property type="component" value="Unassembled WGS sequence"/>
</dbReference>
<dbReference type="InterPro" id="IPR050432">
    <property type="entry name" value="FAD-linked_Oxidoreductases_BP"/>
</dbReference>
<feature type="signal peptide" evidence="3">
    <location>
        <begin position="1"/>
        <end position="22"/>
    </location>
</feature>
<evidence type="ECO:0000259" key="4">
    <source>
        <dbReference type="PROSITE" id="PS51387"/>
    </source>
</evidence>
<keyword evidence="6" id="KW-1185">Reference proteome</keyword>
<evidence type="ECO:0000256" key="3">
    <source>
        <dbReference type="SAM" id="SignalP"/>
    </source>
</evidence>
<protein>
    <recommendedName>
        <fullName evidence="4">FAD-binding PCMH-type domain-containing protein</fullName>
    </recommendedName>
</protein>
<dbReference type="SUPFAM" id="SSF56176">
    <property type="entry name" value="FAD-binding/transporter-associated domain-like"/>
    <property type="match status" value="1"/>
</dbReference>
<dbReference type="Pfam" id="PF01565">
    <property type="entry name" value="FAD_binding_4"/>
    <property type="match status" value="1"/>
</dbReference>
<dbReference type="InterPro" id="IPR012951">
    <property type="entry name" value="BBE"/>
</dbReference>
<name>A0A9P6PJP6_9FUNG</name>
<keyword evidence="3" id="KW-0732">Signal</keyword>
<proteinExistence type="inferred from homology"/>
<evidence type="ECO:0000313" key="6">
    <source>
        <dbReference type="Proteomes" id="UP000726737"/>
    </source>
</evidence>
<dbReference type="InterPro" id="IPR036318">
    <property type="entry name" value="FAD-bd_PCMH-like_sf"/>
</dbReference>
<accession>A0A9P6PJP6</accession>
<gene>
    <name evidence="5" type="ORF">BG011_000956</name>
</gene>
<reference evidence="5" key="1">
    <citation type="journal article" date="2020" name="Fungal Divers.">
        <title>Resolving the Mortierellaceae phylogeny through synthesis of multi-gene phylogenetics and phylogenomics.</title>
        <authorList>
            <person name="Vandepol N."/>
            <person name="Liber J."/>
            <person name="Desiro A."/>
            <person name="Na H."/>
            <person name="Kennedy M."/>
            <person name="Barry K."/>
            <person name="Grigoriev I.V."/>
            <person name="Miller A.N."/>
            <person name="O'Donnell K."/>
            <person name="Stajich J.E."/>
            <person name="Bonito G."/>
        </authorList>
    </citation>
    <scope>NUCLEOTIDE SEQUENCE</scope>
    <source>
        <strain evidence="5">KOD948</strain>
    </source>
</reference>
<dbReference type="PROSITE" id="PS51387">
    <property type="entry name" value="FAD_PCMH"/>
    <property type="match status" value="1"/>
</dbReference>
<dbReference type="InterPro" id="IPR016169">
    <property type="entry name" value="FAD-bd_PCMH_sub2"/>
</dbReference>
<evidence type="ECO:0000256" key="2">
    <source>
        <dbReference type="ARBA" id="ARBA00023002"/>
    </source>
</evidence>
<sequence>MIYTAALRSLALLFALLPLSLADEVSNSPNVSQRRCRCLLSQPCWPSESSWQTLNQAIGGRLIATKPAAYNCHDPHYDDAACQEVQKGYFDVLWRETQPGAMLRANWEVVGDQGCRGFNKTAPCFQGAVPLYSVNATSAEDVQNAVRFASKSNIRLVVKNTGHDFIGRSTGASSLSVWVHYMKGIAFDKDFVPKGATNGTKGTGVIILGAGVQWVDAYKAADERSVIVIGGFEQTVGTSGGYCQGGGHSLLSPMHGLCVDNVLQYKVVTADGKLKVANAYQNKDLFWALRGGGGGTFGVVVEAIYKTHSALDNINFANFIIHYNTTEARRSILNRFFSHQIKWSKTGWSGYGIVQNNAIIFQYYLPNSDINAANASIAVFFDHAKTFEDVKIEGQIKSYPSFYTCFMDSTTTENRGAGMNALIGSRLIPSRNFETPNGVSQLTDTLLETQERLRFVNPQGIFVTNLIAGGAVANGTSVETSVVPAWRKALMHIWVTAGWGDDTTLAEQDTIARSITSTMGLLRKLSPGSGAYVNEADPNEPNWQTSFFGSNYPRLKAIKDKVDPEGLFTCRNCVGSEDWTKDFNCPRR</sequence>
<dbReference type="GO" id="GO:0016491">
    <property type="term" value="F:oxidoreductase activity"/>
    <property type="evidence" value="ECO:0007669"/>
    <property type="project" value="UniProtKB-KW"/>
</dbReference>
<feature type="domain" description="FAD-binding PCMH-type" evidence="4">
    <location>
        <begin position="126"/>
        <end position="310"/>
    </location>
</feature>
<dbReference type="Gene3D" id="3.30.465.10">
    <property type="match status" value="2"/>
</dbReference>